<comment type="catalytic activity">
    <reaction evidence="5">
        <text>4-phospho-D-erythronate + NAD(+) = (R)-3-hydroxy-2-oxo-4-phosphooxybutanoate + NADH + H(+)</text>
        <dbReference type="Rhea" id="RHEA:18829"/>
        <dbReference type="ChEBI" id="CHEBI:15378"/>
        <dbReference type="ChEBI" id="CHEBI:57540"/>
        <dbReference type="ChEBI" id="CHEBI:57945"/>
        <dbReference type="ChEBI" id="CHEBI:58538"/>
        <dbReference type="ChEBI" id="CHEBI:58766"/>
        <dbReference type="EC" id="1.1.1.290"/>
    </reaction>
</comment>
<dbReference type="CDD" id="cd12158">
    <property type="entry name" value="ErythrP_dh"/>
    <property type="match status" value="1"/>
</dbReference>
<dbReference type="PANTHER" id="PTHR42938">
    <property type="entry name" value="FORMATE DEHYDROGENASE 1"/>
    <property type="match status" value="1"/>
</dbReference>
<comment type="caution">
    <text evidence="5">Lacks conserved residue(s) required for the propagation of feature annotation.</text>
</comment>
<feature type="binding site" evidence="5">
    <location>
        <position position="258"/>
    </location>
    <ligand>
        <name>substrate</name>
    </ligand>
</feature>
<feature type="domain" description="Erythronate-4-phosphate dehydrogenase dimerisation" evidence="8">
    <location>
        <begin position="289"/>
        <end position="373"/>
    </location>
</feature>
<feature type="active site" description="Proton donor" evidence="5">
    <location>
        <position position="254"/>
    </location>
</feature>
<evidence type="ECO:0000259" key="8">
    <source>
        <dbReference type="Pfam" id="PF11890"/>
    </source>
</evidence>
<dbReference type="SUPFAM" id="SSF52283">
    <property type="entry name" value="Formate/glycerate dehydrogenase catalytic domain-like"/>
    <property type="match status" value="1"/>
</dbReference>
<dbReference type="GO" id="GO:0033711">
    <property type="term" value="F:4-phosphoerythronate dehydrogenase activity"/>
    <property type="evidence" value="ECO:0007669"/>
    <property type="project" value="UniProtKB-EC"/>
</dbReference>
<dbReference type="Gene3D" id="3.30.1370.170">
    <property type="match status" value="1"/>
</dbReference>
<evidence type="ECO:0000313" key="10">
    <source>
        <dbReference type="Proteomes" id="UP000190064"/>
    </source>
</evidence>
<proteinExistence type="inferred from homology"/>
<keyword evidence="3 5" id="KW-0520">NAD</keyword>
<dbReference type="EMBL" id="MTSD02000005">
    <property type="protein sequence ID" value="OOV86672.1"/>
    <property type="molecule type" value="Genomic_DNA"/>
</dbReference>
<dbReference type="GO" id="GO:0005829">
    <property type="term" value="C:cytosol"/>
    <property type="evidence" value="ECO:0007669"/>
    <property type="project" value="TreeGrafter"/>
</dbReference>
<dbReference type="GO" id="GO:0046983">
    <property type="term" value="F:protein dimerization activity"/>
    <property type="evidence" value="ECO:0007669"/>
    <property type="project" value="InterPro"/>
</dbReference>
<comment type="similarity">
    <text evidence="5">Belongs to the D-isomer specific 2-hydroxyacid dehydrogenase family. PdxB subfamily.</text>
</comment>
<reference evidence="9" key="1">
    <citation type="submission" date="2017-02" db="EMBL/GenBank/DDBJ databases">
        <title>Draft Genome Sequence of the Salt Water Bacterium Oceanospirillum linum ATCC 11336.</title>
        <authorList>
            <person name="Trachtenberg A.M."/>
            <person name="Carney J.G."/>
            <person name="Linnane J.D."/>
            <person name="Rheaume B.A."/>
            <person name="Pitts N.L."/>
            <person name="Mykles D.L."/>
            <person name="Maclea K.S."/>
        </authorList>
    </citation>
    <scope>NUCLEOTIDE SEQUENCE [LARGE SCALE GENOMIC DNA]</scope>
    <source>
        <strain evidence="9">ATCC 11336</strain>
    </source>
</reference>
<keyword evidence="10" id="KW-1185">Reference proteome</keyword>
<dbReference type="InterPro" id="IPR020921">
    <property type="entry name" value="Erythronate-4-P_DHase"/>
</dbReference>
<feature type="binding site" evidence="5">
    <location>
        <position position="175"/>
    </location>
    <ligand>
        <name>NAD(+)</name>
        <dbReference type="ChEBI" id="CHEBI:57540"/>
    </ligand>
</feature>
<dbReference type="EC" id="1.1.1.290" evidence="5"/>
<comment type="function">
    <text evidence="5">Catalyzes the oxidation of erythronate-4-phosphate to 3-hydroxy-2-oxo-4-phosphonooxybutanoate.</text>
</comment>
<evidence type="ECO:0000256" key="4">
    <source>
        <dbReference type="ARBA" id="ARBA00023096"/>
    </source>
</evidence>
<dbReference type="NCBIfam" id="NF001309">
    <property type="entry name" value="PRK00257.1"/>
    <property type="match status" value="1"/>
</dbReference>
<dbReference type="Pfam" id="PF02826">
    <property type="entry name" value="2-Hacid_dh_C"/>
    <property type="match status" value="1"/>
</dbReference>
<dbReference type="Pfam" id="PF11890">
    <property type="entry name" value="DUF3410"/>
    <property type="match status" value="1"/>
</dbReference>
<dbReference type="Gene3D" id="3.40.50.720">
    <property type="entry name" value="NAD(P)-binding Rossmann-like Domain"/>
    <property type="match status" value="2"/>
</dbReference>
<comment type="caution">
    <text evidence="9">The sequence shown here is derived from an EMBL/GenBank/DDBJ whole genome shotgun (WGS) entry which is preliminary data.</text>
</comment>
<comment type="pathway">
    <text evidence="5">Cofactor biosynthesis; pyridoxine 5'-phosphate biosynthesis; pyridoxine 5'-phosphate from D-erythrose 4-phosphate: step 2/5.</text>
</comment>
<dbReference type="HAMAP" id="MF_01825">
    <property type="entry name" value="PdxB"/>
    <property type="match status" value="1"/>
</dbReference>
<dbReference type="InterPro" id="IPR036291">
    <property type="entry name" value="NAD(P)-bd_dom_sf"/>
</dbReference>
<dbReference type="Pfam" id="PF00389">
    <property type="entry name" value="2-Hacid_dh"/>
    <property type="match status" value="1"/>
</dbReference>
<dbReference type="InterPro" id="IPR006140">
    <property type="entry name" value="D-isomer_DH_NAD-bd"/>
</dbReference>
<evidence type="ECO:0000256" key="3">
    <source>
        <dbReference type="ARBA" id="ARBA00023027"/>
    </source>
</evidence>
<organism evidence="9 10">
    <name type="scientific">Oceanospirillum linum</name>
    <dbReference type="NCBI Taxonomy" id="966"/>
    <lineage>
        <taxon>Bacteria</taxon>
        <taxon>Pseudomonadati</taxon>
        <taxon>Pseudomonadota</taxon>
        <taxon>Gammaproteobacteria</taxon>
        <taxon>Oceanospirillales</taxon>
        <taxon>Oceanospirillaceae</taxon>
        <taxon>Oceanospirillum</taxon>
    </lineage>
</organism>
<feature type="binding site" evidence="5">
    <location>
        <position position="232"/>
    </location>
    <ligand>
        <name>NAD(+)</name>
        <dbReference type="ChEBI" id="CHEBI:57540"/>
    </ligand>
</feature>
<keyword evidence="1 5" id="KW-0963">Cytoplasm</keyword>
<comment type="subcellular location">
    <subcellularLocation>
        <location evidence="5">Cytoplasm</location>
    </subcellularLocation>
</comment>
<sequence length="387" mass="43181">MHIIADENIPLVQEFFSELGTIETLPGRSMTQKQIQKADVLLVRSITNISPALLEGSKVRFVATATIGCDHIDQEYLANNNIGFANAPGCNANSVVEYVLSVLSLLADQEDFILQEKTVGIIGAGNVGRRLKERLQRIGINVLVNDPPRALSEGTEEFTGLDELLAQSDIISMHTPLIKDGDHPTLHLLNEARINQLKPDTVLINSGRGAAVDTEALKRRLLEKGDLVTVLDVWESEPDIDYELLELVDIGTPHIAGYSLDGKLGGTEMVYRAVCEYFGLPARKKLGQLIPEPPLRKLSFSNQAHRWQATLTAIRACYDVRNDDMALRRAFSKARRQNQLLGQAFDELRRTYPVRREFDTLKVQLKTSQKKLGDRLEKFGFSVRLGK</sequence>
<feature type="binding site" evidence="5">
    <location>
        <position position="146"/>
    </location>
    <ligand>
        <name>NAD(+)</name>
        <dbReference type="ChEBI" id="CHEBI:57540"/>
    </ligand>
</feature>
<evidence type="ECO:0000259" key="6">
    <source>
        <dbReference type="Pfam" id="PF00389"/>
    </source>
</evidence>
<keyword evidence="2 5" id="KW-0560">Oxidoreductase</keyword>
<evidence type="ECO:0000256" key="5">
    <source>
        <dbReference type="HAMAP-Rule" id="MF_01825"/>
    </source>
</evidence>
<evidence type="ECO:0000313" key="9">
    <source>
        <dbReference type="EMBL" id="OOV86672.1"/>
    </source>
</evidence>
<feature type="active site" evidence="5">
    <location>
        <position position="237"/>
    </location>
</feature>
<dbReference type="RefSeq" id="WP_078320126.1">
    <property type="nucleotide sequence ID" value="NZ_FXTS01000006.1"/>
</dbReference>
<protein>
    <recommendedName>
        <fullName evidence="5">Erythronate-4-phosphate dehydrogenase</fullName>
        <ecNumber evidence="5">1.1.1.290</ecNumber>
    </recommendedName>
</protein>
<evidence type="ECO:0000256" key="2">
    <source>
        <dbReference type="ARBA" id="ARBA00023002"/>
    </source>
</evidence>
<accession>A0A1T1HA07</accession>
<evidence type="ECO:0000256" key="1">
    <source>
        <dbReference type="ARBA" id="ARBA00022490"/>
    </source>
</evidence>
<dbReference type="STRING" id="966.BTA35_0212360"/>
<dbReference type="GO" id="GO:0008615">
    <property type="term" value="P:pyridoxine biosynthetic process"/>
    <property type="evidence" value="ECO:0007669"/>
    <property type="project" value="UniProtKB-UniRule"/>
</dbReference>
<dbReference type="Proteomes" id="UP000190064">
    <property type="component" value="Unassembled WGS sequence"/>
</dbReference>
<dbReference type="InterPro" id="IPR024531">
    <property type="entry name" value="Erythronate-4-P_DHase_dimer"/>
</dbReference>
<dbReference type="AlphaFoldDB" id="A0A1T1HA07"/>
<feature type="active site" evidence="5">
    <location>
        <position position="208"/>
    </location>
</feature>
<feature type="binding site" evidence="5">
    <location>
        <position position="45"/>
    </location>
    <ligand>
        <name>substrate</name>
    </ligand>
</feature>
<feature type="domain" description="D-isomer specific 2-hydroxyacid dehydrogenase NAD-binding" evidence="7">
    <location>
        <begin position="114"/>
        <end position="256"/>
    </location>
</feature>
<dbReference type="InterPro" id="IPR006139">
    <property type="entry name" value="D-isomer_2_OHA_DH_cat_dom"/>
</dbReference>
<feature type="binding site" evidence="5">
    <location>
        <position position="257"/>
    </location>
    <ligand>
        <name>NAD(+)</name>
        <dbReference type="ChEBI" id="CHEBI:57540"/>
    </ligand>
</feature>
<feature type="domain" description="D-isomer specific 2-hydroxyacid dehydrogenase catalytic" evidence="6">
    <location>
        <begin position="13"/>
        <end position="278"/>
    </location>
</feature>
<dbReference type="UniPathway" id="UPA00244">
    <property type="reaction ID" value="UER00310"/>
</dbReference>
<dbReference type="GO" id="GO:0051287">
    <property type="term" value="F:NAD binding"/>
    <property type="evidence" value="ECO:0007669"/>
    <property type="project" value="InterPro"/>
</dbReference>
<dbReference type="InterPro" id="IPR038251">
    <property type="entry name" value="PdxB_dimer_sf"/>
</dbReference>
<name>A0A1T1HA07_OCELI</name>
<dbReference type="SUPFAM" id="SSF51735">
    <property type="entry name" value="NAD(P)-binding Rossmann-fold domains"/>
    <property type="match status" value="1"/>
</dbReference>
<dbReference type="PANTHER" id="PTHR42938:SF9">
    <property type="entry name" value="FORMATE DEHYDROGENASE 1"/>
    <property type="match status" value="1"/>
</dbReference>
<evidence type="ECO:0000259" key="7">
    <source>
        <dbReference type="Pfam" id="PF02826"/>
    </source>
</evidence>
<gene>
    <name evidence="5" type="primary">pdxB</name>
    <name evidence="9" type="ORF">BTA35_0212360</name>
</gene>
<dbReference type="GO" id="GO:0036001">
    <property type="term" value="P:'de novo' pyridoxal 5'-phosphate biosynthetic process"/>
    <property type="evidence" value="ECO:0007669"/>
    <property type="project" value="TreeGrafter"/>
</dbReference>
<feature type="binding site" evidence="5">
    <location>
        <position position="66"/>
    </location>
    <ligand>
        <name>substrate</name>
    </ligand>
</feature>
<keyword evidence="4 5" id="KW-0664">Pyridoxine biosynthesis</keyword>
<comment type="subunit">
    <text evidence="5">Homodimer.</text>
</comment>